<dbReference type="PANTHER" id="PTHR30157:SF0">
    <property type="entry name" value="NADPH-DEPENDENT FERRIC-CHELATE REDUCTASE"/>
    <property type="match status" value="1"/>
</dbReference>
<dbReference type="SUPFAM" id="SSF63380">
    <property type="entry name" value="Riboflavin synthase domain-like"/>
    <property type="match status" value="1"/>
</dbReference>
<dbReference type="InterPro" id="IPR017927">
    <property type="entry name" value="FAD-bd_FR_type"/>
</dbReference>
<dbReference type="Pfam" id="PF04954">
    <property type="entry name" value="SIP"/>
    <property type="match status" value="1"/>
</dbReference>
<dbReference type="PROSITE" id="PS51384">
    <property type="entry name" value="FAD_FR"/>
    <property type="match status" value="1"/>
</dbReference>
<feature type="domain" description="FAD-binding FR-type" evidence="1">
    <location>
        <begin position="19"/>
        <end position="147"/>
    </location>
</feature>
<dbReference type="CDD" id="cd06193">
    <property type="entry name" value="siderophore_interacting"/>
    <property type="match status" value="1"/>
</dbReference>
<comment type="caution">
    <text evidence="2">The sequence shown here is derived from an EMBL/GenBank/DDBJ whole genome shotgun (WGS) entry which is preliminary data.</text>
</comment>
<dbReference type="EMBL" id="BAABHS010000028">
    <property type="protein sequence ID" value="GAA4984242.1"/>
    <property type="molecule type" value="Genomic_DNA"/>
</dbReference>
<dbReference type="InterPro" id="IPR013113">
    <property type="entry name" value="SIP_FAD-bd"/>
</dbReference>
<organism evidence="2 3">
    <name type="scientific">Yinghuangia aomiensis</name>
    <dbReference type="NCBI Taxonomy" id="676205"/>
    <lineage>
        <taxon>Bacteria</taxon>
        <taxon>Bacillati</taxon>
        <taxon>Actinomycetota</taxon>
        <taxon>Actinomycetes</taxon>
        <taxon>Kitasatosporales</taxon>
        <taxon>Streptomycetaceae</taxon>
        <taxon>Yinghuangia</taxon>
    </lineage>
</organism>
<dbReference type="Gene3D" id="2.40.30.10">
    <property type="entry name" value="Translation factors"/>
    <property type="match status" value="1"/>
</dbReference>
<dbReference type="Proteomes" id="UP001500466">
    <property type="component" value="Unassembled WGS sequence"/>
</dbReference>
<name>A0ABP9I0J2_9ACTN</name>
<evidence type="ECO:0000313" key="2">
    <source>
        <dbReference type="EMBL" id="GAA4984242.1"/>
    </source>
</evidence>
<evidence type="ECO:0000313" key="3">
    <source>
        <dbReference type="Proteomes" id="UP001500466"/>
    </source>
</evidence>
<dbReference type="InterPro" id="IPR017938">
    <property type="entry name" value="Riboflavin_synthase-like_b-brl"/>
</dbReference>
<sequence>MTQTAEPATGQPEQPAYPFRFFDLRVARSTRVGPHMIRIAFTGDDLHLFANGGFDQRVKLFLPHPGQATPVVPADAGENWFGAWSALPPDERAVMRTYTIRESRAPEEVDIDFALHGDTGPASRWAQAAGPGDRVTVLGPAVADNAGVDFRPSAGTDWVLIAADETGLPAAEGILAGLPAGLPALAWLSVPHQDDMRHLPTKADATVRWFVRHDADPLPGAVAAAELPAEGRAYAWIAGESGMVRAVRRNLVAVRGIDRKSVVFTGYWRRGATDDDLVAEALAGGDPHRAEDD</sequence>
<proteinExistence type="predicted"/>
<dbReference type="InterPro" id="IPR007037">
    <property type="entry name" value="SIP_rossman_dom"/>
</dbReference>
<dbReference type="Gene3D" id="3.40.50.80">
    <property type="entry name" value="Nucleotide-binding domain of ferredoxin-NADP reductase (FNR) module"/>
    <property type="match status" value="1"/>
</dbReference>
<reference evidence="3" key="1">
    <citation type="journal article" date="2019" name="Int. J. Syst. Evol. Microbiol.">
        <title>The Global Catalogue of Microorganisms (GCM) 10K type strain sequencing project: providing services to taxonomists for standard genome sequencing and annotation.</title>
        <authorList>
            <consortium name="The Broad Institute Genomics Platform"/>
            <consortium name="The Broad Institute Genome Sequencing Center for Infectious Disease"/>
            <person name="Wu L."/>
            <person name="Ma J."/>
        </authorList>
    </citation>
    <scope>NUCLEOTIDE SEQUENCE [LARGE SCALE GENOMIC DNA]</scope>
    <source>
        <strain evidence="3">JCM 17986</strain>
    </source>
</reference>
<protein>
    <submittedName>
        <fullName evidence="2">Siderophore-interacting protein</fullName>
    </submittedName>
</protein>
<gene>
    <name evidence="2" type="ORF">GCM10023205_62800</name>
</gene>
<keyword evidence="3" id="KW-1185">Reference proteome</keyword>
<dbReference type="Pfam" id="PF08021">
    <property type="entry name" value="FAD_binding_9"/>
    <property type="match status" value="1"/>
</dbReference>
<accession>A0ABP9I0J2</accession>
<dbReference type="InterPro" id="IPR039261">
    <property type="entry name" value="FNR_nucleotide-bd"/>
</dbReference>
<evidence type="ECO:0000259" key="1">
    <source>
        <dbReference type="PROSITE" id="PS51384"/>
    </source>
</evidence>
<dbReference type="PANTHER" id="PTHR30157">
    <property type="entry name" value="FERRIC REDUCTASE, NADPH-DEPENDENT"/>
    <property type="match status" value="1"/>
</dbReference>
<dbReference type="RefSeq" id="WP_345679135.1">
    <property type="nucleotide sequence ID" value="NZ_BAABHS010000028.1"/>
</dbReference>
<dbReference type="InterPro" id="IPR039374">
    <property type="entry name" value="SIP_fam"/>
</dbReference>